<keyword evidence="10" id="KW-0408">Iron</keyword>
<dbReference type="GO" id="GO:0016020">
    <property type="term" value="C:membrane"/>
    <property type="evidence" value="ECO:0007669"/>
    <property type="project" value="UniProtKB-SubCell"/>
</dbReference>
<sequence length="199" mass="20593">MSPLPELVALNSTAIDGDSTVLGRDPLSVLIRSKLATAATPAAQLSSSETLLQISMFIAAGFETTSSALSWALFALSGAPGAQMKLRDAMRAVPAPPQGGERDDAGGGGGKSNGVPGLYAGILTFLNGSPLSGNRACIGYRFALLEMKVFLYILIRDLAVGIDPGLVAEKKINVVTRPFVASEPGLGNQLPLRISRVNA</sequence>
<protein>
    <recommendedName>
        <fullName evidence="15">Cytochrome P450</fullName>
    </recommendedName>
</protein>
<evidence type="ECO:0000256" key="10">
    <source>
        <dbReference type="ARBA" id="ARBA00023004"/>
    </source>
</evidence>
<name>A0A167VKY5_9AGAM</name>
<evidence type="ECO:0000256" key="1">
    <source>
        <dbReference type="ARBA" id="ARBA00001971"/>
    </source>
</evidence>
<comment type="cofactor">
    <cofactor evidence="1">
        <name>heme</name>
        <dbReference type="ChEBI" id="CHEBI:30413"/>
    </cofactor>
</comment>
<keyword evidence="7" id="KW-0479">Metal-binding</keyword>
<dbReference type="InterPro" id="IPR001128">
    <property type="entry name" value="Cyt_P450"/>
</dbReference>
<dbReference type="EMBL" id="KV417860">
    <property type="protein sequence ID" value="KZP05126.1"/>
    <property type="molecule type" value="Genomic_DNA"/>
</dbReference>
<keyword evidence="14" id="KW-1185">Reference proteome</keyword>
<dbReference type="STRING" id="436010.A0A167VKY5"/>
<evidence type="ECO:0000313" key="14">
    <source>
        <dbReference type="Proteomes" id="UP000076532"/>
    </source>
</evidence>
<dbReference type="PANTHER" id="PTHR24305">
    <property type="entry name" value="CYTOCHROME P450"/>
    <property type="match status" value="1"/>
</dbReference>
<dbReference type="AlphaFoldDB" id="A0A167VKY5"/>
<comment type="similarity">
    <text evidence="4">Belongs to the cytochrome P450 family.</text>
</comment>
<dbReference type="Gene3D" id="1.10.630.10">
    <property type="entry name" value="Cytochrome P450"/>
    <property type="match status" value="2"/>
</dbReference>
<dbReference type="GO" id="GO:0020037">
    <property type="term" value="F:heme binding"/>
    <property type="evidence" value="ECO:0007669"/>
    <property type="project" value="InterPro"/>
</dbReference>
<evidence type="ECO:0000313" key="13">
    <source>
        <dbReference type="EMBL" id="KZP05126.1"/>
    </source>
</evidence>
<comment type="pathway">
    <text evidence="3">Secondary metabolite biosynthesis; terpenoid biosynthesis.</text>
</comment>
<dbReference type="Proteomes" id="UP000076532">
    <property type="component" value="Unassembled WGS sequence"/>
</dbReference>
<evidence type="ECO:0000256" key="2">
    <source>
        <dbReference type="ARBA" id="ARBA00004370"/>
    </source>
</evidence>
<evidence type="ECO:0000256" key="4">
    <source>
        <dbReference type="ARBA" id="ARBA00010617"/>
    </source>
</evidence>
<gene>
    <name evidence="13" type="ORF">FIBSPDRAFT_877880</name>
</gene>
<evidence type="ECO:0000256" key="6">
    <source>
        <dbReference type="ARBA" id="ARBA00022692"/>
    </source>
</evidence>
<keyword evidence="12" id="KW-0472">Membrane</keyword>
<dbReference type="PRINTS" id="PR00385">
    <property type="entry name" value="P450"/>
</dbReference>
<dbReference type="InterPro" id="IPR036396">
    <property type="entry name" value="Cyt_P450_sf"/>
</dbReference>
<dbReference type="SUPFAM" id="SSF48264">
    <property type="entry name" value="Cytochrome P450"/>
    <property type="match status" value="1"/>
</dbReference>
<evidence type="ECO:0000256" key="5">
    <source>
        <dbReference type="ARBA" id="ARBA00022617"/>
    </source>
</evidence>
<dbReference type="GO" id="GO:0004497">
    <property type="term" value="F:monooxygenase activity"/>
    <property type="evidence" value="ECO:0007669"/>
    <property type="project" value="UniProtKB-KW"/>
</dbReference>
<dbReference type="InterPro" id="IPR050121">
    <property type="entry name" value="Cytochrome_P450_monoxygenase"/>
</dbReference>
<dbReference type="GO" id="GO:0005506">
    <property type="term" value="F:iron ion binding"/>
    <property type="evidence" value="ECO:0007669"/>
    <property type="project" value="InterPro"/>
</dbReference>
<evidence type="ECO:0000256" key="8">
    <source>
        <dbReference type="ARBA" id="ARBA00022989"/>
    </source>
</evidence>
<keyword evidence="8" id="KW-1133">Transmembrane helix</keyword>
<evidence type="ECO:0000256" key="11">
    <source>
        <dbReference type="ARBA" id="ARBA00023033"/>
    </source>
</evidence>
<evidence type="ECO:0000256" key="3">
    <source>
        <dbReference type="ARBA" id="ARBA00004721"/>
    </source>
</evidence>
<accession>A0A167VKY5</accession>
<proteinExistence type="inferred from homology"/>
<dbReference type="PANTHER" id="PTHR24305:SF166">
    <property type="entry name" value="CYTOCHROME P450 12A4, MITOCHONDRIAL-RELATED"/>
    <property type="match status" value="1"/>
</dbReference>
<evidence type="ECO:0008006" key="15">
    <source>
        <dbReference type="Google" id="ProtNLM"/>
    </source>
</evidence>
<organism evidence="13 14">
    <name type="scientific">Athelia psychrophila</name>
    <dbReference type="NCBI Taxonomy" id="1759441"/>
    <lineage>
        <taxon>Eukaryota</taxon>
        <taxon>Fungi</taxon>
        <taxon>Dikarya</taxon>
        <taxon>Basidiomycota</taxon>
        <taxon>Agaricomycotina</taxon>
        <taxon>Agaricomycetes</taxon>
        <taxon>Agaricomycetidae</taxon>
        <taxon>Atheliales</taxon>
        <taxon>Atheliaceae</taxon>
        <taxon>Athelia</taxon>
    </lineage>
</organism>
<keyword evidence="9" id="KW-0560">Oxidoreductase</keyword>
<evidence type="ECO:0000256" key="9">
    <source>
        <dbReference type="ARBA" id="ARBA00023002"/>
    </source>
</evidence>
<keyword evidence="11" id="KW-0503">Monooxygenase</keyword>
<dbReference type="OrthoDB" id="1470350at2759"/>
<dbReference type="Pfam" id="PF00067">
    <property type="entry name" value="p450"/>
    <property type="match status" value="1"/>
</dbReference>
<evidence type="ECO:0000256" key="12">
    <source>
        <dbReference type="ARBA" id="ARBA00023136"/>
    </source>
</evidence>
<keyword evidence="6" id="KW-0812">Transmembrane</keyword>
<reference evidence="13 14" key="1">
    <citation type="journal article" date="2016" name="Mol. Biol. Evol.">
        <title>Comparative Genomics of Early-Diverging Mushroom-Forming Fungi Provides Insights into the Origins of Lignocellulose Decay Capabilities.</title>
        <authorList>
            <person name="Nagy L.G."/>
            <person name="Riley R."/>
            <person name="Tritt A."/>
            <person name="Adam C."/>
            <person name="Daum C."/>
            <person name="Floudas D."/>
            <person name="Sun H."/>
            <person name="Yadav J.S."/>
            <person name="Pangilinan J."/>
            <person name="Larsson K.H."/>
            <person name="Matsuura K."/>
            <person name="Barry K."/>
            <person name="Labutti K."/>
            <person name="Kuo R."/>
            <person name="Ohm R.A."/>
            <person name="Bhattacharya S.S."/>
            <person name="Shirouzu T."/>
            <person name="Yoshinaga Y."/>
            <person name="Martin F.M."/>
            <person name="Grigoriev I.V."/>
            <person name="Hibbett D.S."/>
        </authorList>
    </citation>
    <scope>NUCLEOTIDE SEQUENCE [LARGE SCALE GENOMIC DNA]</scope>
    <source>
        <strain evidence="13 14">CBS 109695</strain>
    </source>
</reference>
<comment type="subcellular location">
    <subcellularLocation>
        <location evidence="2">Membrane</location>
    </subcellularLocation>
</comment>
<keyword evidence="5" id="KW-0349">Heme</keyword>
<evidence type="ECO:0000256" key="7">
    <source>
        <dbReference type="ARBA" id="ARBA00022723"/>
    </source>
</evidence>
<dbReference type="GO" id="GO:0016705">
    <property type="term" value="F:oxidoreductase activity, acting on paired donors, with incorporation or reduction of molecular oxygen"/>
    <property type="evidence" value="ECO:0007669"/>
    <property type="project" value="InterPro"/>
</dbReference>